<reference evidence="2" key="1">
    <citation type="submission" date="2020-06" db="EMBL/GenBank/DDBJ databases">
        <title>Draft genomic sequecing of Geomonas sp. Red745.</title>
        <authorList>
            <person name="Itoh H."/>
            <person name="Xu Z.X."/>
            <person name="Ushijima N."/>
            <person name="Masuda Y."/>
            <person name="Shiratori Y."/>
            <person name="Senoo K."/>
        </authorList>
    </citation>
    <scope>NUCLEOTIDE SEQUENCE [LARGE SCALE GENOMIC DNA]</scope>
    <source>
        <strain evidence="2">Red745</strain>
    </source>
</reference>
<evidence type="ECO:0000313" key="2">
    <source>
        <dbReference type="Proteomes" id="UP000587586"/>
    </source>
</evidence>
<dbReference type="EMBL" id="BLXZ01000002">
    <property type="protein sequence ID" value="GFO67500.1"/>
    <property type="molecule type" value="Genomic_DNA"/>
</dbReference>
<evidence type="ECO:0000313" key="1">
    <source>
        <dbReference type="EMBL" id="GFO67500.1"/>
    </source>
</evidence>
<organism evidence="1 2">
    <name type="scientific">Geomonas limicola</name>
    <dbReference type="NCBI Taxonomy" id="2740186"/>
    <lineage>
        <taxon>Bacteria</taxon>
        <taxon>Pseudomonadati</taxon>
        <taxon>Thermodesulfobacteriota</taxon>
        <taxon>Desulfuromonadia</taxon>
        <taxon>Geobacterales</taxon>
        <taxon>Geobacteraceae</taxon>
        <taxon>Geomonas</taxon>
    </lineage>
</organism>
<name>A0A6V8N542_9BACT</name>
<sequence length="702" mass="81346">MPNVINFTAKGHENPDKNLADFIHHAITELTLYDWHKDKWTTTKGAKDGTLVFAKLGATAYKWERFDQPFMDFAKAYIREVETLNQVTSRALDVMALRYLFYSLEQVTGTCDVTRVSGEVIIEAANHIDIREDNKTRQYQIGGKLEKIFDFLRSTAFICPDLPGFVAKERWKKQADKAQRTDEEGKKHREERLPSDHVMKQFIYAFRLAETPMDRYWASVGMLLLFAPNRGGEFHFLSINSLGWEEYQDEDGVIKKKMYLRWFSEKGADHNKKWVFSWFEEAVQQAFDILVEISAPARDAARFAFNYPGKYMIHEGCVTPVNHPQNVPLTDVELANAIHATSLLNRRGYTINASDRKTFPAYLKPFLDSNPSYSQLAEATLPQYKSRDWPKFRHQCSFPVWENLLLMRENEFHANFPPKPFSWRLPDTNEINRQLGGKQYDTRTYAPTLFERLNLTDEHGGKIEIESHDLRRWHNTRAMQEGATELQIAWHSGRKDMSQNRAYDLRTPEQIAERLYEVTVRPKLQMVTRDDIPLHERIQMNLPVHRSDLIKEEVGHQTVHIGAMGGCVKHVTEPDCLKGRQCHGCSKHIIVKGVPGCLDYFIEEERRLQFQWDALQDHRDDPYMQRTVMNVGMDLGFVRGRRRILESSNVPDGTPIQIPRDFDPSEIRLGLMEQGLQQASKPEPDVMTLDIALLLPGVFKDA</sequence>
<dbReference type="AlphaFoldDB" id="A0A6V8N542"/>
<gene>
    <name evidence="1" type="ORF">GMLC_10790</name>
</gene>
<proteinExistence type="predicted"/>
<protein>
    <recommendedName>
        <fullName evidence="3">Integrase</fullName>
    </recommendedName>
</protein>
<comment type="caution">
    <text evidence="1">The sequence shown here is derived from an EMBL/GenBank/DDBJ whole genome shotgun (WGS) entry which is preliminary data.</text>
</comment>
<accession>A0A6V8N542</accession>
<evidence type="ECO:0008006" key="3">
    <source>
        <dbReference type="Google" id="ProtNLM"/>
    </source>
</evidence>
<keyword evidence="2" id="KW-1185">Reference proteome</keyword>
<dbReference type="Proteomes" id="UP000587586">
    <property type="component" value="Unassembled WGS sequence"/>
</dbReference>
<dbReference type="RefSeq" id="WP_183360039.1">
    <property type="nucleotide sequence ID" value="NZ_BLXZ01000002.1"/>
</dbReference>